<protein>
    <submittedName>
        <fullName evidence="5">FadR/GntR family transcriptional regulator</fullName>
    </submittedName>
</protein>
<dbReference type="SMART" id="SM00345">
    <property type="entry name" value="HTH_GNTR"/>
    <property type="match status" value="1"/>
</dbReference>
<keyword evidence="2" id="KW-0238">DNA-binding</keyword>
<evidence type="ECO:0000259" key="4">
    <source>
        <dbReference type="PROSITE" id="PS50949"/>
    </source>
</evidence>
<comment type="caution">
    <text evidence="5">The sequence shown here is derived from an EMBL/GenBank/DDBJ whole genome shotgun (WGS) entry which is preliminary data.</text>
</comment>
<keyword evidence="6" id="KW-1185">Reference proteome</keyword>
<dbReference type="SMART" id="SM00895">
    <property type="entry name" value="FCD"/>
    <property type="match status" value="1"/>
</dbReference>
<dbReference type="InterPro" id="IPR011711">
    <property type="entry name" value="GntR_C"/>
</dbReference>
<proteinExistence type="predicted"/>
<dbReference type="Pfam" id="PF07729">
    <property type="entry name" value="FCD"/>
    <property type="match status" value="1"/>
</dbReference>
<dbReference type="InterPro" id="IPR000524">
    <property type="entry name" value="Tscrpt_reg_HTH_GntR"/>
</dbReference>
<organism evidence="5 6">
    <name type="scientific">Luedemannella flava</name>
    <dbReference type="NCBI Taxonomy" id="349316"/>
    <lineage>
        <taxon>Bacteria</taxon>
        <taxon>Bacillati</taxon>
        <taxon>Actinomycetota</taxon>
        <taxon>Actinomycetes</taxon>
        <taxon>Micromonosporales</taxon>
        <taxon>Micromonosporaceae</taxon>
        <taxon>Luedemannella</taxon>
    </lineage>
</organism>
<dbReference type="SUPFAM" id="SSF48008">
    <property type="entry name" value="GntR ligand-binding domain-like"/>
    <property type="match status" value="1"/>
</dbReference>
<gene>
    <name evidence="5" type="ORF">GCM10009682_57140</name>
</gene>
<evidence type="ECO:0000313" key="6">
    <source>
        <dbReference type="Proteomes" id="UP001500218"/>
    </source>
</evidence>
<dbReference type="PANTHER" id="PTHR43537">
    <property type="entry name" value="TRANSCRIPTIONAL REGULATOR, GNTR FAMILY"/>
    <property type="match status" value="1"/>
</dbReference>
<dbReference type="InterPro" id="IPR008920">
    <property type="entry name" value="TF_FadR/GntR_C"/>
</dbReference>
<reference evidence="5 6" key="1">
    <citation type="journal article" date="2019" name="Int. J. Syst. Evol. Microbiol.">
        <title>The Global Catalogue of Microorganisms (GCM) 10K type strain sequencing project: providing services to taxonomists for standard genome sequencing and annotation.</title>
        <authorList>
            <consortium name="The Broad Institute Genomics Platform"/>
            <consortium name="The Broad Institute Genome Sequencing Center for Infectious Disease"/>
            <person name="Wu L."/>
            <person name="Ma J."/>
        </authorList>
    </citation>
    <scope>NUCLEOTIDE SEQUENCE [LARGE SCALE GENOMIC DNA]</scope>
    <source>
        <strain evidence="5 6">JCM 13250</strain>
    </source>
</reference>
<dbReference type="CDD" id="cd07377">
    <property type="entry name" value="WHTH_GntR"/>
    <property type="match status" value="1"/>
</dbReference>
<evidence type="ECO:0000256" key="2">
    <source>
        <dbReference type="ARBA" id="ARBA00023125"/>
    </source>
</evidence>
<evidence type="ECO:0000256" key="3">
    <source>
        <dbReference type="ARBA" id="ARBA00023163"/>
    </source>
</evidence>
<keyword evidence="3" id="KW-0804">Transcription</keyword>
<accession>A0ABN2MML0</accession>
<evidence type="ECO:0000256" key="1">
    <source>
        <dbReference type="ARBA" id="ARBA00023015"/>
    </source>
</evidence>
<dbReference type="Pfam" id="PF00392">
    <property type="entry name" value="GntR"/>
    <property type="match status" value="1"/>
</dbReference>
<dbReference type="Gene3D" id="1.10.10.10">
    <property type="entry name" value="Winged helix-like DNA-binding domain superfamily/Winged helix DNA-binding domain"/>
    <property type="match status" value="1"/>
</dbReference>
<dbReference type="InterPro" id="IPR036388">
    <property type="entry name" value="WH-like_DNA-bd_sf"/>
</dbReference>
<dbReference type="Gene3D" id="1.20.120.530">
    <property type="entry name" value="GntR ligand-binding domain-like"/>
    <property type="match status" value="1"/>
</dbReference>
<dbReference type="RefSeq" id="WP_344139002.1">
    <property type="nucleotide sequence ID" value="NZ_BAAALT010000267.1"/>
</dbReference>
<dbReference type="PANTHER" id="PTHR43537:SF5">
    <property type="entry name" value="UXU OPERON TRANSCRIPTIONAL REGULATOR"/>
    <property type="match status" value="1"/>
</dbReference>
<dbReference type="InterPro" id="IPR036390">
    <property type="entry name" value="WH_DNA-bd_sf"/>
</dbReference>
<evidence type="ECO:0000313" key="5">
    <source>
        <dbReference type="EMBL" id="GAA1831053.1"/>
    </source>
</evidence>
<keyword evidence="1" id="KW-0805">Transcription regulation</keyword>
<dbReference type="EMBL" id="BAAALT010000267">
    <property type="protein sequence ID" value="GAA1831053.1"/>
    <property type="molecule type" value="Genomic_DNA"/>
</dbReference>
<sequence>MTVAVRLPAYQVLADAIQAQITSGELRPGDRLPTEPQLCASSGVSRSTVREALRLLASQHLITTTRGVTGGSFVGHPSTDHLATGLTTGVSLLLSSGSLRQRDILEMRGIVEVPATGYAALRRTDADLASIRAALLAPRSVNLGELLEVHRQFHLAVLRAARNPLAELIGRPLYLSLTKDRLTGIINDAFWDRVDIEHHEIVDAIAAGDAAAAQRAAARHVTHVREAFDRVRDREDVALASRT</sequence>
<name>A0ABN2MML0_9ACTN</name>
<dbReference type="PRINTS" id="PR00035">
    <property type="entry name" value="HTHGNTR"/>
</dbReference>
<dbReference type="SUPFAM" id="SSF46785">
    <property type="entry name" value="Winged helix' DNA-binding domain"/>
    <property type="match status" value="1"/>
</dbReference>
<dbReference type="PROSITE" id="PS50949">
    <property type="entry name" value="HTH_GNTR"/>
    <property type="match status" value="1"/>
</dbReference>
<feature type="domain" description="HTH gntR-type" evidence="4">
    <location>
        <begin position="7"/>
        <end position="77"/>
    </location>
</feature>
<dbReference type="Proteomes" id="UP001500218">
    <property type="component" value="Unassembled WGS sequence"/>
</dbReference>